<gene>
    <name evidence="2" type="ORF">VC83_03391</name>
</gene>
<feature type="region of interest" description="Disordered" evidence="1">
    <location>
        <begin position="246"/>
        <end position="267"/>
    </location>
</feature>
<feature type="compositionally biased region" description="Acidic residues" evidence="1">
    <location>
        <begin position="252"/>
        <end position="261"/>
    </location>
</feature>
<feature type="region of interest" description="Disordered" evidence="1">
    <location>
        <begin position="308"/>
        <end position="350"/>
    </location>
</feature>
<evidence type="ECO:0000313" key="2">
    <source>
        <dbReference type="EMBL" id="OAF60658.1"/>
    </source>
</evidence>
<dbReference type="AlphaFoldDB" id="A0A177AEX4"/>
<name>A0A177AEX4_9PEZI</name>
<organism evidence="2">
    <name type="scientific">Pseudogymnoascus destructans</name>
    <dbReference type="NCBI Taxonomy" id="655981"/>
    <lineage>
        <taxon>Eukaryota</taxon>
        <taxon>Fungi</taxon>
        <taxon>Dikarya</taxon>
        <taxon>Ascomycota</taxon>
        <taxon>Pezizomycotina</taxon>
        <taxon>Leotiomycetes</taxon>
        <taxon>Thelebolales</taxon>
        <taxon>Thelebolaceae</taxon>
        <taxon>Pseudogymnoascus</taxon>
    </lineage>
</organism>
<reference evidence="2" key="1">
    <citation type="submission" date="2016-03" db="EMBL/GenBank/DDBJ databases">
        <title>Updated assembly of Pseudogymnoascus destructans, the fungus causing white-nose syndrome of bats.</title>
        <authorList>
            <person name="Palmer J.M."/>
            <person name="Drees K.P."/>
            <person name="Foster J.T."/>
            <person name="Lindner D.L."/>
        </authorList>
    </citation>
    <scope>NUCLEOTIDE SEQUENCE [LARGE SCALE GENOMIC DNA]</scope>
    <source>
        <strain evidence="2">20631-21</strain>
    </source>
</reference>
<feature type="compositionally biased region" description="Polar residues" evidence="1">
    <location>
        <begin position="308"/>
        <end position="325"/>
    </location>
</feature>
<dbReference type="VEuPathDB" id="FungiDB:GMDG_08477"/>
<dbReference type="GeneID" id="36286468"/>
<dbReference type="RefSeq" id="XP_024325939.1">
    <property type="nucleotide sequence ID" value="XM_024467039.1"/>
</dbReference>
<evidence type="ECO:0000256" key="1">
    <source>
        <dbReference type="SAM" id="MobiDB-lite"/>
    </source>
</evidence>
<dbReference type="OrthoDB" id="3437224at2759"/>
<proteinExistence type="predicted"/>
<dbReference type="Proteomes" id="UP000077154">
    <property type="component" value="Unassembled WGS sequence"/>
</dbReference>
<sequence>MTSIHWDSQQFVAILPSTFWPPSHPQPGVGSTHFPPSTASANFEGVKRTITHDAAQMHMSSKTTQSIRYSGDADISDAETEFPSIEELLLPDINGSLSSVHGNVTGSDKLKWGTSQDEPILLDSDVGDNGVLDDVEREILVDFSSSQAALSDVMIQTTTTKVNDMLLLASQNMSKLTDCLSGLGSAQETTNYATTYVIAATEGIPTNNSKINKYQPKLRRDSNDYMSAENDHVDKVVLSLGMACSDDRDGGTDDSDGEDCANDSSSFDIEHPQRLKRQRRTKSTDSSAQTNFSNLKDVTLLTNFADVSSQGKTLASPDSPTTRQYINGGGLGDDSDTAGSEIQERRPKLL</sequence>
<dbReference type="EMBL" id="KV441391">
    <property type="protein sequence ID" value="OAF60658.1"/>
    <property type="molecule type" value="Genomic_DNA"/>
</dbReference>
<accession>A0A177AEX4</accession>
<protein>
    <submittedName>
        <fullName evidence="2">Uncharacterized protein</fullName>
    </submittedName>
</protein>